<feature type="domain" description="Transcription factor IIIC putative zinc-finger" evidence="1">
    <location>
        <begin position="690"/>
        <end position="737"/>
    </location>
</feature>
<evidence type="ECO:0000259" key="1">
    <source>
        <dbReference type="Pfam" id="PF12660"/>
    </source>
</evidence>
<dbReference type="PANTHER" id="PTHR15496">
    <property type="entry name" value="GENERAL TRANSCRIPTION FACTOR 3C POLYPEPTIDE 4 FAMILY"/>
    <property type="match status" value="1"/>
</dbReference>
<dbReference type="AlphaFoldDB" id="A0A5K3FFX7"/>
<dbReference type="GO" id="GO:0006384">
    <property type="term" value="P:transcription initiation at RNA polymerase III promoter"/>
    <property type="evidence" value="ECO:0007669"/>
    <property type="project" value="InterPro"/>
</dbReference>
<reference evidence="2" key="1">
    <citation type="submission" date="2019-11" db="UniProtKB">
        <authorList>
            <consortium name="WormBaseParasite"/>
        </authorList>
    </citation>
    <scope>IDENTIFICATION</scope>
</reference>
<evidence type="ECO:0000313" key="2">
    <source>
        <dbReference type="WBParaSite" id="MCU_008054-RB"/>
    </source>
</evidence>
<dbReference type="WBParaSite" id="MCU_008054-RB">
    <property type="protein sequence ID" value="MCU_008054-RB"/>
    <property type="gene ID" value="MCU_008054"/>
</dbReference>
<dbReference type="GO" id="GO:0000127">
    <property type="term" value="C:transcription factor TFIIIC complex"/>
    <property type="evidence" value="ECO:0007669"/>
    <property type="project" value="InterPro"/>
</dbReference>
<name>A0A5K3FFX7_MESCO</name>
<dbReference type="PANTHER" id="PTHR15496:SF2">
    <property type="entry name" value="GENERAL TRANSCRIPTION FACTOR 3C POLYPEPTIDE 4"/>
    <property type="match status" value="1"/>
</dbReference>
<dbReference type="Pfam" id="PF12660">
    <property type="entry name" value="zf-TFIIIC"/>
    <property type="match status" value="1"/>
</dbReference>
<proteinExistence type="predicted"/>
<dbReference type="GO" id="GO:0004402">
    <property type="term" value="F:histone acetyltransferase activity"/>
    <property type="evidence" value="ECO:0007669"/>
    <property type="project" value="InterPro"/>
</dbReference>
<accession>A0A5K3FFX7</accession>
<sequence>MVGHHEQFRVTLPARKVPVGKIAVSGDNEFLVIFKDSIGLFIPNLGLTSDDEEDVSNYVGSRMQFFTPPGDFLQNYPFTFVGDAAHSSREVARYAITRCERVALIASTRTTDTRDYLCHTFRNADWSPPGVDKISRTVFSCVTGSHQLLICLRNLEAWTCVANLSNHWFDFWRSQGLQLLAECRYEFLEVPDGGGNEDKVLRSSEAVTRPLECRTVRDFFSSLAESSFMLSTWSLRVRESKSQTIRCNCLLVALHKSGGISFWDVTIPLVDERSIRLCAVDRTYAVPFDPPHHLARPNFIKVIDIDCENIILVVGFTNSRVVCVTYHAYAKIVNKLSVKRICDVDLCVCSSGLIAVGDAAFADNVLAIAHGTRLIVASVLNQKNIQIVANFTSDMILKPISGVRIFRNHLFISSLDGIIAQSPVPSQVNKNPDFTVLTKASTLGGRNFHRFFSGLHLTPNGVYAAFLESTLAPALCTITSNLVFLSVLPKTAVIAMMESLGAPMRTNFDCLHEVALLLRSPKLLKPLHTERPVVNLDAEAWFQKLLAYQNNVILNNTQDPSKLELHKLQFRRAIAILLGTASVNSEDVKQRLQAQVKRLDQILALRQIDRCYRLFLRTEVQRQCQDCVLVFRIAILCQRVLESPATVGDVEAPALCARLSRASEVVKNVAQKLYTKRFAQSSDIDGSTLLHCPICQHGLTPDLFSSICPRGHKFVRCASTFAPCMDTCFNECPSCRRCSVFLPPESRPSQWRREVNSRFCPFCNSRFSVVLL</sequence>
<organism evidence="2">
    <name type="scientific">Mesocestoides corti</name>
    <name type="common">Flatworm</name>
    <dbReference type="NCBI Taxonomy" id="53468"/>
    <lineage>
        <taxon>Eukaryota</taxon>
        <taxon>Metazoa</taxon>
        <taxon>Spiralia</taxon>
        <taxon>Lophotrochozoa</taxon>
        <taxon>Platyhelminthes</taxon>
        <taxon>Cestoda</taxon>
        <taxon>Eucestoda</taxon>
        <taxon>Cyclophyllidea</taxon>
        <taxon>Mesocestoididae</taxon>
        <taxon>Mesocestoides</taxon>
    </lineage>
</organism>
<dbReference type="InterPro" id="IPR024764">
    <property type="entry name" value="TFIIIC_Znf"/>
</dbReference>
<dbReference type="InterPro" id="IPR044230">
    <property type="entry name" value="GTF3C4"/>
</dbReference>
<protein>
    <submittedName>
        <fullName evidence="2">Zf-TFIIIC domain-containing protein</fullName>
    </submittedName>
</protein>